<accession>A0ABW2DNW1</accession>
<feature type="domain" description="SusE outer membrane protein" evidence="1">
    <location>
        <begin position="23"/>
        <end position="128"/>
    </location>
</feature>
<sequence length="371" mass="40875">MKTYLNRILSLFVVALALSSCEKDEDRIIIKEGEPGILSASQSNLVLTVEDKDKDAITFTWTRPNFGFNAAPNYSLEFGVAGSEFAEPVVVNVENALVRTFKVSELNNIADNLGLPGFQPGVMEVRLKASVSDFYEPVVSAPLEVTVTPYLAEPEWPVIFLVGAASENDWDASRAVPFFRDEEDPFVYTLTTRLRPGDFKLLAFRGNWNTAWGMGAANSDGSVNLAFRPEESAPDVPNFSGLVPSEGYYTIRVSLRTNTITVEPYPQGATAPTYNSIGIVGAFSDWGNNPDVMMTNSTFNPHIWYGTLTLANDSEVKFRVNQDWNTNWGAGVDPAKRYGKGNFGSANIQMTAGTYNVQFNDLTGNYVFIKQ</sequence>
<evidence type="ECO:0000259" key="1">
    <source>
        <dbReference type="Pfam" id="PF14292"/>
    </source>
</evidence>
<dbReference type="RefSeq" id="WP_074988295.1">
    <property type="nucleotide sequence ID" value="NZ_JBHSYQ010000015.1"/>
</dbReference>
<dbReference type="Gene3D" id="2.60.40.3620">
    <property type="match status" value="2"/>
</dbReference>
<dbReference type="Pfam" id="PF14292">
    <property type="entry name" value="SusE"/>
    <property type="match status" value="1"/>
</dbReference>
<comment type="caution">
    <text evidence="2">The sequence shown here is derived from an EMBL/GenBank/DDBJ whole genome shotgun (WGS) entry which is preliminary data.</text>
</comment>
<keyword evidence="3" id="KW-1185">Reference proteome</keyword>
<proteinExistence type="predicted"/>
<reference evidence="3" key="1">
    <citation type="journal article" date="2019" name="Int. J. Syst. Evol. Microbiol.">
        <title>The Global Catalogue of Microorganisms (GCM) 10K type strain sequencing project: providing services to taxonomists for standard genome sequencing and annotation.</title>
        <authorList>
            <consortium name="The Broad Institute Genomics Platform"/>
            <consortium name="The Broad Institute Genome Sequencing Center for Infectious Disease"/>
            <person name="Wu L."/>
            <person name="Ma J."/>
        </authorList>
    </citation>
    <scope>NUCLEOTIDE SEQUENCE [LARGE SCALE GENOMIC DNA]</scope>
    <source>
        <strain evidence="3">CGMCC 4.7393</strain>
    </source>
</reference>
<dbReference type="InterPro" id="IPR025970">
    <property type="entry name" value="SusE"/>
</dbReference>
<organism evidence="2 3">
    <name type="scientific">Rufibacter roseus</name>
    <dbReference type="NCBI Taxonomy" id="1567108"/>
    <lineage>
        <taxon>Bacteria</taxon>
        <taxon>Pseudomonadati</taxon>
        <taxon>Bacteroidota</taxon>
        <taxon>Cytophagia</taxon>
        <taxon>Cytophagales</taxon>
        <taxon>Hymenobacteraceae</taxon>
        <taxon>Rufibacter</taxon>
    </lineage>
</organism>
<evidence type="ECO:0000313" key="2">
    <source>
        <dbReference type="EMBL" id="MFC6999439.1"/>
    </source>
</evidence>
<gene>
    <name evidence="2" type="ORF">ACFQHR_17520</name>
</gene>
<dbReference type="EMBL" id="JBHSYQ010000015">
    <property type="protein sequence ID" value="MFC6999439.1"/>
    <property type="molecule type" value="Genomic_DNA"/>
</dbReference>
<dbReference type="Proteomes" id="UP001596405">
    <property type="component" value="Unassembled WGS sequence"/>
</dbReference>
<dbReference type="PROSITE" id="PS51257">
    <property type="entry name" value="PROKAR_LIPOPROTEIN"/>
    <property type="match status" value="1"/>
</dbReference>
<evidence type="ECO:0000313" key="3">
    <source>
        <dbReference type="Proteomes" id="UP001596405"/>
    </source>
</evidence>
<protein>
    <submittedName>
        <fullName evidence="2">SusE domain-containing protein</fullName>
    </submittedName>
</protein>
<name>A0ABW2DNW1_9BACT</name>